<comment type="subunit">
    <text evidence="3">The RNase H2 complex is a heterotrimer composed of the catalytic subunit RNASEH2A and the non-catalytic subunits RNASEH2B and RNASEH2C.</text>
</comment>
<dbReference type="InterPro" id="IPR040456">
    <property type="entry name" value="RNase_H2_suB"/>
</dbReference>
<evidence type="ECO:0000259" key="8">
    <source>
        <dbReference type="Pfam" id="PF09468"/>
    </source>
</evidence>
<dbReference type="Pfam" id="PF09468">
    <property type="entry name" value="RNase_H2-Ydr279"/>
    <property type="match status" value="1"/>
</dbReference>
<evidence type="ECO:0000313" key="12">
    <source>
        <dbReference type="Proteomes" id="UP000000673"/>
    </source>
</evidence>
<evidence type="ECO:0000259" key="9">
    <source>
        <dbReference type="Pfam" id="PF17745"/>
    </source>
</evidence>
<dbReference type="Proteomes" id="UP000000673">
    <property type="component" value="Unassembled WGS sequence"/>
</dbReference>
<dbReference type="OMA" id="QIHCGHS"/>
<evidence type="ECO:0000313" key="11">
    <source>
        <dbReference type="EnsemblMetazoa" id="ADAC003496-PA"/>
    </source>
</evidence>
<dbReference type="FunCoup" id="W5JK56">
    <property type="interactions" value="539"/>
</dbReference>
<evidence type="ECO:0000256" key="1">
    <source>
        <dbReference type="ARBA" id="ARBA00004123"/>
    </source>
</evidence>
<evidence type="ECO:0000256" key="2">
    <source>
        <dbReference type="ARBA" id="ARBA00009823"/>
    </source>
</evidence>
<dbReference type="GO" id="GO:0005654">
    <property type="term" value="C:nucleoplasm"/>
    <property type="evidence" value="ECO:0007669"/>
    <property type="project" value="TreeGrafter"/>
</dbReference>
<reference evidence="11" key="4">
    <citation type="submission" date="2015-06" db="UniProtKB">
        <authorList>
            <consortium name="EnsemblMetazoa"/>
        </authorList>
    </citation>
    <scope>IDENTIFICATION</scope>
</reference>
<accession>W5JK56</accession>
<dbReference type="Gene3D" id="2.20.25.530">
    <property type="match status" value="1"/>
</dbReference>
<evidence type="ECO:0000256" key="5">
    <source>
        <dbReference type="ARBA" id="ARBA00023242"/>
    </source>
</evidence>
<reference evidence="10 12" key="1">
    <citation type="journal article" date="2010" name="BMC Genomics">
        <title>Combination of measures distinguishes pre-miRNAs from other stem-loops in the genome of the newly sequenced Anopheles darlingi.</title>
        <authorList>
            <person name="Mendes N.D."/>
            <person name="Freitas A.T."/>
            <person name="Vasconcelos A.T."/>
            <person name="Sagot M.F."/>
        </authorList>
    </citation>
    <scope>NUCLEOTIDE SEQUENCE</scope>
</reference>
<dbReference type="EMBL" id="ADMH02000888">
    <property type="protein sequence ID" value="ETN64757.1"/>
    <property type="molecule type" value="Genomic_DNA"/>
</dbReference>
<dbReference type="Gene3D" id="1.10.20.120">
    <property type="match status" value="1"/>
</dbReference>
<dbReference type="eggNOG" id="KOG4705">
    <property type="taxonomic scope" value="Eukaryota"/>
</dbReference>
<dbReference type="AlphaFoldDB" id="W5JK56"/>
<dbReference type="Pfam" id="PF17745">
    <property type="entry name" value="Ydr279_N"/>
    <property type="match status" value="1"/>
</dbReference>
<dbReference type="PANTHER" id="PTHR13383:SF11">
    <property type="entry name" value="RIBONUCLEASE H2 SUBUNIT B"/>
    <property type="match status" value="1"/>
</dbReference>
<dbReference type="GO" id="GO:0032299">
    <property type="term" value="C:ribonuclease H2 complex"/>
    <property type="evidence" value="ECO:0007669"/>
    <property type="project" value="InterPro"/>
</dbReference>
<sequence>MSTKFFFILKGDIIENGDSSLQVVSLRNPATKSESKYLLQKDAGDAARGTSVYEVNCFNEPHRSWFINETVCSNGKIFLPTPIDPLFLLLPYLEQHCTERAVPLEQVLIDDEFPRVAELAEALKPSRISLLADEKRAGNIVAYRYNESKALSWLVSKCHRLSVVVSKQDGSAARSKNFIKEEKENEVDGDETAALQTAFGLVSDYLSLEMGKKLANSLGFPEDDNVSKKRKSIADLESVQVKRIKKEEIHETTPIKLQAPEKKVSAKAKALAKAASGSKSISSFFKK</sequence>
<keyword evidence="5" id="KW-0539">Nucleus</keyword>
<dbReference type="HOGENOM" id="CLU_059802_1_0_1"/>
<feature type="domain" description="Ribonuclease H2 subunit B wHTH" evidence="8">
    <location>
        <begin position="87"/>
        <end position="214"/>
    </location>
</feature>
<name>W5JK56_ANODA</name>
<evidence type="ECO:0000256" key="7">
    <source>
        <dbReference type="ARBA" id="ARBA00033464"/>
    </source>
</evidence>
<comment type="function">
    <text evidence="6">Non catalytic subunit of RNase H2, an endonuclease that specifically degrades the RNA of RNA:DNA hybrids. Participates in DNA replication, possibly by mediating the removal of lagging-strand Okazaki fragment RNA primers during DNA replication. Mediates the excision of single ribonucleotides from DNA:RNA duplexes.</text>
</comment>
<comment type="similarity">
    <text evidence="2">Belongs to the RNase H2 subunit B family.</text>
</comment>
<dbReference type="VEuPathDB" id="VectorBase:ADAC003496"/>
<reference evidence="10" key="3">
    <citation type="journal article" date="2013" name="Nucleic Acids Res.">
        <title>The genome of Anopheles darlingi, the main neotropical malaria vector.</title>
        <authorList>
            <person name="Marinotti O."/>
            <person name="Cerqueira G.C."/>
            <person name="de Almeida L.G."/>
            <person name="Ferro M.I."/>
            <person name="Loreto E.L."/>
            <person name="Zaha A."/>
            <person name="Teixeira S.M."/>
            <person name="Wespiser A.R."/>
            <person name="Almeida E Silva A."/>
            <person name="Schlindwein A.D."/>
            <person name="Pacheco A.C."/>
            <person name="Silva A.L."/>
            <person name="Graveley B.R."/>
            <person name="Walenz B.P."/>
            <person name="Lima Bde A."/>
            <person name="Ribeiro C.A."/>
            <person name="Nunes-Silva C.G."/>
            <person name="de Carvalho C.R."/>
            <person name="Soares C.M."/>
            <person name="de Menezes C.B."/>
            <person name="Matiolli C."/>
            <person name="Caffrey D."/>
            <person name="Araujo D.A."/>
            <person name="de Oliveira D.M."/>
            <person name="Golenbock D."/>
            <person name="Grisard E.C."/>
            <person name="Fantinatti-Garboggini F."/>
            <person name="de Carvalho F.M."/>
            <person name="Barcellos F.G."/>
            <person name="Prosdocimi F."/>
            <person name="May G."/>
            <person name="Azevedo Junior G.M."/>
            <person name="Guimaraes G.M."/>
            <person name="Goldman G.H."/>
            <person name="Padilha I.Q."/>
            <person name="Batista Jda S."/>
            <person name="Ferro J.A."/>
            <person name="Ribeiro J.M."/>
            <person name="Fietto J.L."/>
            <person name="Dabbas K.M."/>
            <person name="Cerdeira L."/>
            <person name="Agnez-Lima L.F."/>
            <person name="Brocchi M."/>
            <person name="de Carvalho M.O."/>
            <person name="Teixeira Mde M."/>
            <person name="Diniz Maia Mde M."/>
            <person name="Goldman M.H."/>
            <person name="Cruz Schneider M.P."/>
            <person name="Felipe M.S."/>
            <person name="Hungria M."/>
            <person name="Nicolas M.F."/>
            <person name="Pereira M."/>
            <person name="Montes M.A."/>
            <person name="Cantao M.E."/>
            <person name="Vincentz M."/>
            <person name="Rafael M.S."/>
            <person name="Silverman N."/>
            <person name="Stoco P.H."/>
            <person name="Souza R.C."/>
            <person name="Vicentini R."/>
            <person name="Gazzinelli R.T."/>
            <person name="Neves Rde O."/>
            <person name="Silva R."/>
            <person name="Astolfi-Filho S."/>
            <person name="Maciel T.E."/>
            <person name="Urmenyi T.P."/>
            <person name="Tadei W.P."/>
            <person name="Camargo E.P."/>
            <person name="de Vasconcelos A.T."/>
        </authorList>
    </citation>
    <scope>NUCLEOTIDE SEQUENCE</scope>
</reference>
<dbReference type="InterPro" id="IPR041195">
    <property type="entry name" value="Rnh202_N"/>
</dbReference>
<dbReference type="EnsemblMetazoa" id="ADAC003496-RA">
    <property type="protein sequence ID" value="ADAC003496-PA"/>
    <property type="gene ID" value="ADAC003496"/>
</dbReference>
<evidence type="ECO:0000256" key="6">
    <source>
        <dbReference type="ARBA" id="ARBA00024778"/>
    </source>
</evidence>
<organism evidence="10">
    <name type="scientific">Anopheles darlingi</name>
    <name type="common">Mosquito</name>
    <dbReference type="NCBI Taxonomy" id="43151"/>
    <lineage>
        <taxon>Eukaryota</taxon>
        <taxon>Metazoa</taxon>
        <taxon>Ecdysozoa</taxon>
        <taxon>Arthropoda</taxon>
        <taxon>Hexapoda</taxon>
        <taxon>Insecta</taxon>
        <taxon>Pterygota</taxon>
        <taxon>Neoptera</taxon>
        <taxon>Endopterygota</taxon>
        <taxon>Diptera</taxon>
        <taxon>Nematocera</taxon>
        <taxon>Culicoidea</taxon>
        <taxon>Culicidae</taxon>
        <taxon>Anophelinae</taxon>
        <taxon>Anopheles</taxon>
    </lineage>
</organism>
<feature type="domain" description="Rnh202 triple barrel" evidence="9">
    <location>
        <begin position="18"/>
        <end position="84"/>
    </location>
</feature>
<dbReference type="PANTHER" id="PTHR13383">
    <property type="entry name" value="RIBONUCLEASE H2 SUBUNIT B"/>
    <property type="match status" value="1"/>
</dbReference>
<dbReference type="CDD" id="cd09270">
    <property type="entry name" value="RNase_H2-B"/>
    <property type="match status" value="1"/>
</dbReference>
<evidence type="ECO:0000256" key="4">
    <source>
        <dbReference type="ARBA" id="ARBA00019062"/>
    </source>
</evidence>
<keyword evidence="12" id="KW-1185">Reference proteome</keyword>
<protein>
    <recommendedName>
        <fullName evidence="4">Ribonuclease H2 subunit B</fullName>
    </recommendedName>
    <alternativeName>
        <fullName evidence="7">Ribonuclease HI subunit B</fullName>
    </alternativeName>
</protein>
<evidence type="ECO:0000256" key="3">
    <source>
        <dbReference type="ARBA" id="ARBA00011277"/>
    </source>
</evidence>
<gene>
    <name evidence="10" type="ORF">AND_003496</name>
</gene>
<dbReference type="STRING" id="43151.W5JK56"/>
<reference evidence="10" key="2">
    <citation type="submission" date="2010-05" db="EMBL/GenBank/DDBJ databases">
        <authorList>
            <person name="Almeida L.G."/>
            <person name="Nicolas M.F."/>
            <person name="Souza R.C."/>
            <person name="Vasconcelos A.T.R."/>
        </authorList>
    </citation>
    <scope>NUCLEOTIDE SEQUENCE</scope>
</reference>
<comment type="subcellular location">
    <subcellularLocation>
        <location evidence="1">Nucleus</location>
    </subcellularLocation>
</comment>
<dbReference type="GO" id="GO:0006401">
    <property type="term" value="P:RNA catabolic process"/>
    <property type="evidence" value="ECO:0007669"/>
    <property type="project" value="TreeGrafter"/>
</dbReference>
<dbReference type="InterPro" id="IPR019024">
    <property type="entry name" value="RNase_H2_suB_wHTH"/>
</dbReference>
<evidence type="ECO:0000313" key="10">
    <source>
        <dbReference type="EMBL" id="ETN64757.1"/>
    </source>
</evidence>
<dbReference type="VEuPathDB" id="VectorBase:ADAR2_001743"/>
<dbReference type="FunFam" id="1.10.20.120:FF:000002">
    <property type="entry name" value="Ribonuclease H2 subunit B"/>
    <property type="match status" value="1"/>
</dbReference>
<proteinExistence type="inferred from homology"/>